<feature type="transmembrane region" description="Helical" evidence="14">
    <location>
        <begin position="101"/>
        <end position="122"/>
    </location>
</feature>
<dbReference type="Gene3D" id="1.10.150.510">
    <property type="entry name" value="Receptor activity modifying family"/>
    <property type="match status" value="1"/>
</dbReference>
<dbReference type="InterPro" id="IPR038126">
    <property type="entry name" value="RAMP_sf"/>
</dbReference>
<dbReference type="GO" id="GO:0007186">
    <property type="term" value="P:G protein-coupled receptor signaling pathway"/>
    <property type="evidence" value="ECO:0007669"/>
    <property type="project" value="TreeGrafter"/>
</dbReference>
<protein>
    <recommendedName>
        <fullName evidence="11">Receptor activity-modifying protein 1</fullName>
    </recommendedName>
</protein>
<evidence type="ECO:0000256" key="3">
    <source>
        <dbReference type="ARBA" id="ARBA00022448"/>
    </source>
</evidence>
<accession>A0A7K9D621</accession>
<comment type="subunit">
    <text evidence="13">Heterodimer of CALCRL and RAMP1; the interaction induces allosteric modulation of CALCRL function and CGRP1/CALCA and CGRP2/CALCB ligand specificity. Heterodimer of CALCR and RAMP1; interaction forms the AMYR1 receptor complex for amylin/IAPP and CGRP1/CALCA ligands.</text>
</comment>
<feature type="non-terminal residue" evidence="15">
    <location>
        <position position="131"/>
    </location>
</feature>
<feature type="non-terminal residue" evidence="15">
    <location>
        <position position="1"/>
    </location>
</feature>
<keyword evidence="16" id="KW-1185">Reference proteome</keyword>
<sequence>AHHLMVAAACQEPDYGWMIRRYCLKQFQLTMEDIGQRLWCDWDQTLSTYAQLTNCTALVAERLGCFWPNPQVDQLFLTIHKDFFWDCPPSGRTLRDPPGHVLCPFILLPVLVTLLMTALVGWRSKSSQALV</sequence>
<dbReference type="InterPro" id="IPR006985">
    <property type="entry name" value="RAMP"/>
</dbReference>
<dbReference type="GO" id="GO:0043235">
    <property type="term" value="C:receptor complex"/>
    <property type="evidence" value="ECO:0007669"/>
    <property type="project" value="TreeGrafter"/>
</dbReference>
<evidence type="ECO:0000256" key="6">
    <source>
        <dbReference type="ARBA" id="ARBA00022729"/>
    </source>
</evidence>
<dbReference type="EMBL" id="VWZJ01005299">
    <property type="protein sequence ID" value="NXG59025.1"/>
    <property type="molecule type" value="Genomic_DNA"/>
</dbReference>
<dbReference type="OrthoDB" id="10007519at2759"/>
<dbReference type="Pfam" id="PF04901">
    <property type="entry name" value="RAMP"/>
    <property type="match status" value="1"/>
</dbReference>
<evidence type="ECO:0000256" key="13">
    <source>
        <dbReference type="ARBA" id="ARBA00049674"/>
    </source>
</evidence>
<evidence type="ECO:0000256" key="1">
    <source>
        <dbReference type="ARBA" id="ARBA00004251"/>
    </source>
</evidence>
<organism evidence="15 16">
    <name type="scientific">Hemiprocne comata</name>
    <dbReference type="NCBI Taxonomy" id="243314"/>
    <lineage>
        <taxon>Eukaryota</taxon>
        <taxon>Metazoa</taxon>
        <taxon>Chordata</taxon>
        <taxon>Craniata</taxon>
        <taxon>Vertebrata</taxon>
        <taxon>Euteleostomi</taxon>
        <taxon>Archelosauria</taxon>
        <taxon>Archosauria</taxon>
        <taxon>Dinosauria</taxon>
        <taxon>Saurischia</taxon>
        <taxon>Theropoda</taxon>
        <taxon>Coelurosauria</taxon>
        <taxon>Aves</taxon>
        <taxon>Neognathae</taxon>
        <taxon>Neoaves</taxon>
        <taxon>Strisores</taxon>
        <taxon>Apodiformes</taxon>
        <taxon>Apodidae</taxon>
        <taxon>Hemiprocninae</taxon>
        <taxon>Hemiprocne</taxon>
    </lineage>
</organism>
<gene>
    <name evidence="15" type="primary">Ramp1</name>
    <name evidence="15" type="ORF">HEMCOM_R05083</name>
</gene>
<dbReference type="GO" id="GO:0031623">
    <property type="term" value="P:receptor internalization"/>
    <property type="evidence" value="ECO:0007669"/>
    <property type="project" value="TreeGrafter"/>
</dbReference>
<evidence type="ECO:0000256" key="9">
    <source>
        <dbReference type="ARBA" id="ARBA00023157"/>
    </source>
</evidence>
<comment type="similarity">
    <text evidence="2">Belongs to the RAMP family.</text>
</comment>
<evidence type="ECO:0000256" key="11">
    <source>
        <dbReference type="ARBA" id="ARBA00041071"/>
    </source>
</evidence>
<evidence type="ECO:0000256" key="8">
    <source>
        <dbReference type="ARBA" id="ARBA00023136"/>
    </source>
</evidence>
<dbReference type="GO" id="GO:0008277">
    <property type="term" value="P:regulation of G protein-coupled receptor signaling pathway"/>
    <property type="evidence" value="ECO:0007669"/>
    <property type="project" value="InterPro"/>
</dbReference>
<keyword evidence="7 14" id="KW-1133">Transmembrane helix</keyword>
<keyword evidence="3" id="KW-0813">Transport</keyword>
<dbReference type="GO" id="GO:0072659">
    <property type="term" value="P:protein localization to plasma membrane"/>
    <property type="evidence" value="ECO:0007669"/>
    <property type="project" value="TreeGrafter"/>
</dbReference>
<comment type="caution">
    <text evidence="15">The sequence shown here is derived from an EMBL/GenBank/DDBJ whole genome shotgun (WGS) entry which is preliminary data.</text>
</comment>
<dbReference type="GO" id="GO:0006816">
    <property type="term" value="P:calcium ion transport"/>
    <property type="evidence" value="ECO:0007669"/>
    <property type="project" value="TreeGrafter"/>
</dbReference>
<dbReference type="PANTHER" id="PTHR14076:SF3">
    <property type="entry name" value="RECEPTOR ACTIVITY-MODIFYING PROTEIN 1"/>
    <property type="match status" value="1"/>
</dbReference>
<evidence type="ECO:0000256" key="4">
    <source>
        <dbReference type="ARBA" id="ARBA00022475"/>
    </source>
</evidence>
<name>A0A7K9D621_9AVES</name>
<dbReference type="GO" id="GO:0009986">
    <property type="term" value="C:cell surface"/>
    <property type="evidence" value="ECO:0007669"/>
    <property type="project" value="TreeGrafter"/>
</dbReference>
<dbReference type="PANTHER" id="PTHR14076">
    <property type="entry name" value="RECEPTOR ACTIVITY MODIFYING PROTEIN RAMP"/>
    <property type="match status" value="1"/>
</dbReference>
<evidence type="ECO:0000256" key="10">
    <source>
        <dbReference type="ARBA" id="ARBA00023170"/>
    </source>
</evidence>
<evidence type="ECO:0000256" key="12">
    <source>
        <dbReference type="ARBA" id="ARBA00049570"/>
    </source>
</evidence>
<keyword evidence="5 14" id="KW-0812">Transmembrane</keyword>
<dbReference type="GO" id="GO:0032870">
    <property type="term" value="P:cellular response to hormone stimulus"/>
    <property type="evidence" value="ECO:0007669"/>
    <property type="project" value="TreeGrafter"/>
</dbReference>
<evidence type="ECO:0000256" key="7">
    <source>
        <dbReference type="ARBA" id="ARBA00022989"/>
    </source>
</evidence>
<evidence type="ECO:0000313" key="16">
    <source>
        <dbReference type="Proteomes" id="UP000518305"/>
    </source>
</evidence>
<evidence type="ECO:0000256" key="5">
    <source>
        <dbReference type="ARBA" id="ARBA00022692"/>
    </source>
</evidence>
<proteinExistence type="inferred from homology"/>
<dbReference type="Proteomes" id="UP000518305">
    <property type="component" value="Unassembled WGS sequence"/>
</dbReference>
<comment type="function">
    <text evidence="12">Accessory protein that interacts with and modulates the function of G-protein coupled receptors including calcitonin gene-related peptide type 1 receptor (CALCRL) and calcitonin receptor (CALCR). Required for the transport of CALCRL to the plasma membrane. Together with CALCRL, form the receptor complex for the calcitonin gene-related peptides CGRP1/CALCA and CGRP2/CALCB. Together with CALCR, form the AMYR1 receptor complex for amylin/IAPP and CGRP1/CALCA.</text>
</comment>
<keyword evidence="8 14" id="KW-0472">Membrane</keyword>
<dbReference type="GO" id="GO:0015026">
    <property type="term" value="F:coreceptor activity"/>
    <property type="evidence" value="ECO:0007669"/>
    <property type="project" value="InterPro"/>
</dbReference>
<keyword evidence="6" id="KW-0732">Signal</keyword>
<comment type="subcellular location">
    <subcellularLocation>
        <location evidence="1">Cell membrane</location>
        <topology evidence="1">Single-pass type I membrane protein</topology>
    </subcellularLocation>
</comment>
<keyword evidence="4" id="KW-1003">Cell membrane</keyword>
<dbReference type="GO" id="GO:0006886">
    <property type="term" value="P:intracellular protein transport"/>
    <property type="evidence" value="ECO:0007669"/>
    <property type="project" value="InterPro"/>
</dbReference>
<dbReference type="GO" id="GO:0005886">
    <property type="term" value="C:plasma membrane"/>
    <property type="evidence" value="ECO:0007669"/>
    <property type="project" value="UniProtKB-SubCell"/>
</dbReference>
<keyword evidence="10" id="KW-0675">Receptor</keyword>
<evidence type="ECO:0000256" key="2">
    <source>
        <dbReference type="ARBA" id="ARBA00007087"/>
    </source>
</evidence>
<dbReference type="AlphaFoldDB" id="A0A7K9D621"/>
<keyword evidence="9" id="KW-1015">Disulfide bond</keyword>
<reference evidence="15 16" key="1">
    <citation type="submission" date="2019-09" db="EMBL/GenBank/DDBJ databases">
        <title>Bird 10,000 Genomes (B10K) Project - Family phase.</title>
        <authorList>
            <person name="Zhang G."/>
        </authorList>
    </citation>
    <scope>NUCLEOTIDE SEQUENCE [LARGE SCALE GENOMIC DNA]</scope>
    <source>
        <strain evidence="15">B10K-DU-001-23</strain>
        <tissue evidence="15">Muscle</tissue>
    </source>
</reference>
<evidence type="ECO:0000256" key="14">
    <source>
        <dbReference type="SAM" id="Phobius"/>
    </source>
</evidence>
<evidence type="ECO:0000313" key="15">
    <source>
        <dbReference type="EMBL" id="NXG59025.1"/>
    </source>
</evidence>